<proteinExistence type="predicted"/>
<feature type="region of interest" description="Disordered" evidence="1">
    <location>
        <begin position="1"/>
        <end position="24"/>
    </location>
</feature>
<evidence type="ECO:0000313" key="3">
    <source>
        <dbReference type="Proteomes" id="UP000736335"/>
    </source>
</evidence>
<accession>A0A9P6HM09</accession>
<dbReference type="OrthoDB" id="3058840at2759"/>
<comment type="caution">
    <text evidence="2">The sequence shown here is derived from an EMBL/GenBank/DDBJ whole genome shotgun (WGS) entry which is preliminary data.</text>
</comment>
<evidence type="ECO:0000256" key="1">
    <source>
        <dbReference type="SAM" id="MobiDB-lite"/>
    </source>
</evidence>
<organism evidence="2 3">
    <name type="scientific">Thelephora terrestris</name>
    <dbReference type="NCBI Taxonomy" id="56493"/>
    <lineage>
        <taxon>Eukaryota</taxon>
        <taxon>Fungi</taxon>
        <taxon>Dikarya</taxon>
        <taxon>Basidiomycota</taxon>
        <taxon>Agaricomycotina</taxon>
        <taxon>Agaricomycetes</taxon>
        <taxon>Thelephorales</taxon>
        <taxon>Thelephoraceae</taxon>
        <taxon>Thelephora</taxon>
    </lineage>
</organism>
<reference evidence="2" key="2">
    <citation type="submission" date="2020-11" db="EMBL/GenBank/DDBJ databases">
        <authorList>
            <consortium name="DOE Joint Genome Institute"/>
            <person name="Kuo A."/>
            <person name="Miyauchi S."/>
            <person name="Kiss E."/>
            <person name="Drula E."/>
            <person name="Kohler A."/>
            <person name="Sanchez-Garcia M."/>
            <person name="Andreopoulos B."/>
            <person name="Barry K.W."/>
            <person name="Bonito G."/>
            <person name="Buee M."/>
            <person name="Carver A."/>
            <person name="Chen C."/>
            <person name="Cichocki N."/>
            <person name="Clum A."/>
            <person name="Culley D."/>
            <person name="Crous P.W."/>
            <person name="Fauchery L."/>
            <person name="Girlanda M."/>
            <person name="Hayes R."/>
            <person name="Keri Z."/>
            <person name="Labutti K."/>
            <person name="Lipzen A."/>
            <person name="Lombard V."/>
            <person name="Magnuson J."/>
            <person name="Maillard F."/>
            <person name="Morin E."/>
            <person name="Murat C."/>
            <person name="Nolan M."/>
            <person name="Ohm R."/>
            <person name="Pangilinan J."/>
            <person name="Pereira M."/>
            <person name="Perotto S."/>
            <person name="Peter M."/>
            <person name="Riley R."/>
            <person name="Sitrit Y."/>
            <person name="Stielow B."/>
            <person name="Szollosi G."/>
            <person name="Zifcakova L."/>
            <person name="Stursova M."/>
            <person name="Spatafora J.W."/>
            <person name="Tedersoo L."/>
            <person name="Vaario L.-M."/>
            <person name="Yamada A."/>
            <person name="Yan M."/>
            <person name="Wang P."/>
            <person name="Xu J."/>
            <person name="Bruns T."/>
            <person name="Baldrian P."/>
            <person name="Vilgalys R."/>
            <person name="Henrissat B."/>
            <person name="Grigoriev I.V."/>
            <person name="Hibbett D."/>
            <person name="Nagy L.G."/>
            <person name="Martin F.M."/>
        </authorList>
    </citation>
    <scope>NUCLEOTIDE SEQUENCE</scope>
    <source>
        <strain evidence="2">UH-Tt-Lm1</strain>
    </source>
</reference>
<keyword evidence="3" id="KW-1185">Reference proteome</keyword>
<dbReference type="Proteomes" id="UP000736335">
    <property type="component" value="Unassembled WGS sequence"/>
</dbReference>
<name>A0A9P6HM09_9AGAM</name>
<sequence length="243" mass="27983">MAYQQARRDMGPPRQRSQGVSDPMEARAMMERVLSSRGEYVGIKGMKEAADAVEDTSDYVKGEIARKKAIYNKDMSDLIREEHSAYYQKALDSALAYDELALGGERDLEKLAASTFRGTSISRSQTLQQSYLRAVIPLREKLAKVEANEAEQRRRAQAIFPMTVTDFLAVRDKIHQYHICQFLMLEDTTPDKGELKSKRDLIMTKYQWAWRQVTPLCEEYAKNEDFEEEVREIAKTLRPTVDL</sequence>
<feature type="compositionally biased region" description="Basic and acidic residues" evidence="1">
    <location>
        <begin position="1"/>
        <end position="11"/>
    </location>
</feature>
<dbReference type="AlphaFoldDB" id="A0A9P6HM09"/>
<reference evidence="2" key="1">
    <citation type="journal article" date="2020" name="Nat. Commun.">
        <title>Large-scale genome sequencing of mycorrhizal fungi provides insights into the early evolution of symbiotic traits.</title>
        <authorList>
            <person name="Miyauchi S."/>
            <person name="Kiss E."/>
            <person name="Kuo A."/>
            <person name="Drula E."/>
            <person name="Kohler A."/>
            <person name="Sanchez-Garcia M."/>
            <person name="Morin E."/>
            <person name="Andreopoulos B."/>
            <person name="Barry K.W."/>
            <person name="Bonito G."/>
            <person name="Buee M."/>
            <person name="Carver A."/>
            <person name="Chen C."/>
            <person name="Cichocki N."/>
            <person name="Clum A."/>
            <person name="Culley D."/>
            <person name="Crous P.W."/>
            <person name="Fauchery L."/>
            <person name="Girlanda M."/>
            <person name="Hayes R.D."/>
            <person name="Keri Z."/>
            <person name="LaButti K."/>
            <person name="Lipzen A."/>
            <person name="Lombard V."/>
            <person name="Magnuson J."/>
            <person name="Maillard F."/>
            <person name="Murat C."/>
            <person name="Nolan M."/>
            <person name="Ohm R.A."/>
            <person name="Pangilinan J."/>
            <person name="Pereira M.F."/>
            <person name="Perotto S."/>
            <person name="Peter M."/>
            <person name="Pfister S."/>
            <person name="Riley R."/>
            <person name="Sitrit Y."/>
            <person name="Stielow J.B."/>
            <person name="Szollosi G."/>
            <person name="Zifcakova L."/>
            <person name="Stursova M."/>
            <person name="Spatafora J.W."/>
            <person name="Tedersoo L."/>
            <person name="Vaario L.M."/>
            <person name="Yamada A."/>
            <person name="Yan M."/>
            <person name="Wang P."/>
            <person name="Xu J."/>
            <person name="Bruns T."/>
            <person name="Baldrian P."/>
            <person name="Vilgalys R."/>
            <person name="Dunand C."/>
            <person name="Henrissat B."/>
            <person name="Grigoriev I.V."/>
            <person name="Hibbett D."/>
            <person name="Nagy L.G."/>
            <person name="Martin F.M."/>
        </authorList>
    </citation>
    <scope>NUCLEOTIDE SEQUENCE</scope>
    <source>
        <strain evidence="2">UH-Tt-Lm1</strain>
    </source>
</reference>
<gene>
    <name evidence="2" type="ORF">BJ322DRAFT_615299</name>
</gene>
<dbReference type="EMBL" id="WIUZ02000004">
    <property type="protein sequence ID" value="KAF9788205.1"/>
    <property type="molecule type" value="Genomic_DNA"/>
</dbReference>
<protein>
    <submittedName>
        <fullName evidence="2">Uncharacterized protein</fullName>
    </submittedName>
</protein>
<evidence type="ECO:0000313" key="2">
    <source>
        <dbReference type="EMBL" id="KAF9788205.1"/>
    </source>
</evidence>